<reference evidence="1 2" key="1">
    <citation type="submission" date="2014-12" db="EMBL/GenBank/DDBJ databases">
        <title>Genome sequencing of Photobacterium gaetbulicola AD005a.</title>
        <authorList>
            <person name="Adrian T.G.S."/>
            <person name="Chan K.G."/>
        </authorList>
    </citation>
    <scope>NUCLEOTIDE SEQUENCE [LARGE SCALE GENOMIC DNA]</scope>
    <source>
        <strain evidence="1 2">AD005a</strain>
    </source>
</reference>
<dbReference type="Proteomes" id="UP000031278">
    <property type="component" value="Unassembled WGS sequence"/>
</dbReference>
<proteinExistence type="predicted"/>
<gene>
    <name evidence="1" type="ORF">RJ45_25040</name>
</gene>
<accession>A0A0B9FQZ7</accession>
<protein>
    <submittedName>
        <fullName evidence="1">Uncharacterized protein</fullName>
    </submittedName>
</protein>
<dbReference type="RefSeq" id="WP_039469391.1">
    <property type="nucleotide sequence ID" value="NZ_JWLZ01000220.1"/>
</dbReference>
<organism evidence="1 2">
    <name type="scientific">Photobacterium gaetbulicola</name>
    <dbReference type="NCBI Taxonomy" id="1295392"/>
    <lineage>
        <taxon>Bacteria</taxon>
        <taxon>Pseudomonadati</taxon>
        <taxon>Pseudomonadota</taxon>
        <taxon>Gammaproteobacteria</taxon>
        <taxon>Vibrionales</taxon>
        <taxon>Vibrionaceae</taxon>
        <taxon>Photobacterium</taxon>
    </lineage>
</organism>
<evidence type="ECO:0000313" key="1">
    <source>
        <dbReference type="EMBL" id="KHT58474.1"/>
    </source>
</evidence>
<dbReference type="AlphaFoldDB" id="A0A0B9FQZ7"/>
<sequence>MAATNAFSANLELQHIYLEAYSERYHSLSQYFEAYYCYRHNLVTRQGKPDWQQIFCFAKPSKKARACQSRKETVREMVLPLPVLTGKLKALVRDDELSVEAIGSLLDEHLEYVILSRCEWQKLIRLGLEHQVPRSFFQPNNPAYQDAMSRFNLAEIEF</sequence>
<name>A0A0B9FQZ7_9GAMM</name>
<comment type="caution">
    <text evidence="1">The sequence shown here is derived from an EMBL/GenBank/DDBJ whole genome shotgun (WGS) entry which is preliminary data.</text>
</comment>
<dbReference type="EMBL" id="JWLZ01000220">
    <property type="protein sequence ID" value="KHT58474.1"/>
    <property type="molecule type" value="Genomic_DNA"/>
</dbReference>
<evidence type="ECO:0000313" key="2">
    <source>
        <dbReference type="Proteomes" id="UP000031278"/>
    </source>
</evidence>